<reference evidence="5" key="1">
    <citation type="journal article" date="2014" name="Front. Microbiol.">
        <title>High frequency of phylogenetically diverse reductive dehalogenase-homologous genes in deep subseafloor sedimentary metagenomes.</title>
        <authorList>
            <person name="Kawai M."/>
            <person name="Futagami T."/>
            <person name="Toyoda A."/>
            <person name="Takaki Y."/>
            <person name="Nishi S."/>
            <person name="Hori S."/>
            <person name="Arai W."/>
            <person name="Tsubouchi T."/>
            <person name="Morono Y."/>
            <person name="Uchiyama I."/>
            <person name="Ito T."/>
            <person name="Fujiyama A."/>
            <person name="Inagaki F."/>
            <person name="Takami H."/>
        </authorList>
    </citation>
    <scope>NUCLEOTIDE SEQUENCE</scope>
    <source>
        <strain evidence="5">Expedition CK06-06</strain>
    </source>
</reference>
<dbReference type="Gene3D" id="3.40.1090.10">
    <property type="entry name" value="Cytosolic phospholipase A2 catalytic domain"/>
    <property type="match status" value="1"/>
</dbReference>
<dbReference type="AlphaFoldDB" id="X1DTM1"/>
<dbReference type="PANTHER" id="PTHR14226:SF76">
    <property type="entry name" value="NTE FAMILY PROTEIN RSSA"/>
    <property type="match status" value="1"/>
</dbReference>
<dbReference type="InterPro" id="IPR016035">
    <property type="entry name" value="Acyl_Trfase/lysoPLipase"/>
</dbReference>
<dbReference type="EMBL" id="BARU01000742">
    <property type="protein sequence ID" value="GAH24391.1"/>
    <property type="molecule type" value="Genomic_DNA"/>
</dbReference>
<dbReference type="SUPFAM" id="SSF52151">
    <property type="entry name" value="FabD/lysophospholipase-like"/>
    <property type="match status" value="1"/>
</dbReference>
<evidence type="ECO:0000256" key="2">
    <source>
        <dbReference type="ARBA" id="ARBA00022963"/>
    </source>
</evidence>
<evidence type="ECO:0000259" key="4">
    <source>
        <dbReference type="PROSITE" id="PS51635"/>
    </source>
</evidence>
<name>X1DTM1_9ZZZZ</name>
<comment type="caution">
    <text evidence="5">The sequence shown here is derived from an EMBL/GenBank/DDBJ whole genome shotgun (WGS) entry which is preliminary data.</text>
</comment>
<organism evidence="5">
    <name type="scientific">marine sediment metagenome</name>
    <dbReference type="NCBI Taxonomy" id="412755"/>
    <lineage>
        <taxon>unclassified sequences</taxon>
        <taxon>metagenomes</taxon>
        <taxon>ecological metagenomes</taxon>
    </lineage>
</organism>
<feature type="domain" description="PNPLA" evidence="4">
    <location>
        <begin position="1"/>
        <end position="129"/>
    </location>
</feature>
<dbReference type="InterPro" id="IPR002641">
    <property type="entry name" value="PNPLA_dom"/>
</dbReference>
<dbReference type="GO" id="GO:0016042">
    <property type="term" value="P:lipid catabolic process"/>
    <property type="evidence" value="ECO:0007669"/>
    <property type="project" value="UniProtKB-KW"/>
</dbReference>
<protein>
    <recommendedName>
        <fullName evidence="4">PNPLA domain-containing protein</fullName>
    </recommendedName>
</protein>
<dbReference type="InterPro" id="IPR050301">
    <property type="entry name" value="NTE"/>
</dbReference>
<keyword evidence="1" id="KW-0378">Hydrolase</keyword>
<evidence type="ECO:0000256" key="3">
    <source>
        <dbReference type="ARBA" id="ARBA00023098"/>
    </source>
</evidence>
<evidence type="ECO:0000313" key="5">
    <source>
        <dbReference type="EMBL" id="GAH24391.1"/>
    </source>
</evidence>
<evidence type="ECO:0000256" key="1">
    <source>
        <dbReference type="ARBA" id="ARBA00022801"/>
    </source>
</evidence>
<keyword evidence="3" id="KW-0443">Lipid metabolism</keyword>
<dbReference type="PANTHER" id="PTHR14226">
    <property type="entry name" value="NEUROPATHY TARGET ESTERASE/SWISS CHEESE D.MELANOGASTER"/>
    <property type="match status" value="1"/>
</dbReference>
<feature type="non-terminal residue" evidence="5">
    <location>
        <position position="1"/>
    </location>
</feature>
<gene>
    <name evidence="5" type="ORF">S03H2_02265</name>
</gene>
<dbReference type="GO" id="GO:0016787">
    <property type="term" value="F:hydrolase activity"/>
    <property type="evidence" value="ECO:0007669"/>
    <property type="project" value="UniProtKB-KW"/>
</dbReference>
<sequence length="235" mass="25547">AGAAIGAIYAQSKDATLTKNLVLNLDWKAATSLVDLALPKDGFIKGKKITDYLRTIIGGDIEFADLKIPLACVATDILACEEVVIKEGSVVEGIRASISIPAVFTLVRWKGRYLTDGGLVNPVPVSVVRGMGADFIIAVNVMPDMRERARQARRKEMRKLKKPDIFSVIMQSMNIASCLLVRSCLEGADIVIAPRVAHIGRTEFHKAQECISQGEIAAQDCVVEIKKRLKMGEAI</sequence>
<keyword evidence="2" id="KW-0442">Lipid degradation</keyword>
<proteinExistence type="predicted"/>
<accession>X1DTM1</accession>
<dbReference type="Pfam" id="PF01734">
    <property type="entry name" value="Patatin"/>
    <property type="match status" value="1"/>
</dbReference>
<dbReference type="PROSITE" id="PS51635">
    <property type="entry name" value="PNPLA"/>
    <property type="match status" value="1"/>
</dbReference>